<reference evidence="2" key="1">
    <citation type="submission" date="2021-12" db="EMBL/GenBank/DDBJ databases">
        <authorList>
            <person name="King R."/>
        </authorList>
    </citation>
    <scope>NUCLEOTIDE SEQUENCE</scope>
</reference>
<feature type="compositionally biased region" description="Basic and acidic residues" evidence="1">
    <location>
        <begin position="104"/>
        <end position="113"/>
    </location>
</feature>
<keyword evidence="3" id="KW-1185">Reference proteome</keyword>
<comment type="caution">
    <text evidence="2">The sequence shown here is derived from an EMBL/GenBank/DDBJ whole genome shotgun (WGS) entry which is preliminary data.</text>
</comment>
<dbReference type="Proteomes" id="UP001152759">
    <property type="component" value="Unassembled WGS sequence"/>
</dbReference>
<dbReference type="PANTHER" id="PTHR22933:SF47">
    <property type="entry name" value="CPAP1-I"/>
    <property type="match status" value="1"/>
</dbReference>
<evidence type="ECO:0000313" key="2">
    <source>
        <dbReference type="EMBL" id="CAH0746922.1"/>
    </source>
</evidence>
<dbReference type="InterPro" id="IPR052976">
    <property type="entry name" value="Scoloptoxin-like"/>
</dbReference>
<sequence length="199" mass="22399">MRDVFFITFIGMMSIQMSTSQRKPPNYSLDAMPVTDFDCQDKIVGGYYADPQTECQMFHVCTDISGVVTYTCVRLYPGDAPNDPEPGITNKFCACAEVNRDADSRSAGVDRDGPISATTTRRQRLIDNTPRKSQKSGERGTMRWNPHLHGIIFHDRSGTKHESRRNDVPSALNLHREFCSCRLPLRAVALISSRSEDLH</sequence>
<dbReference type="EMBL" id="CAKKNF020000007">
    <property type="protein sequence ID" value="CAH0746922.1"/>
    <property type="molecule type" value="Genomic_DNA"/>
</dbReference>
<evidence type="ECO:0000313" key="3">
    <source>
        <dbReference type="Proteomes" id="UP001152759"/>
    </source>
</evidence>
<name>A0AAI8UUQ0_BEMTA</name>
<organism evidence="2 3">
    <name type="scientific">Bemisia tabaci</name>
    <name type="common">Sweetpotato whitefly</name>
    <name type="synonym">Aleurodes tabaci</name>
    <dbReference type="NCBI Taxonomy" id="7038"/>
    <lineage>
        <taxon>Eukaryota</taxon>
        <taxon>Metazoa</taxon>
        <taxon>Ecdysozoa</taxon>
        <taxon>Arthropoda</taxon>
        <taxon>Hexapoda</taxon>
        <taxon>Insecta</taxon>
        <taxon>Pterygota</taxon>
        <taxon>Neoptera</taxon>
        <taxon>Paraneoptera</taxon>
        <taxon>Hemiptera</taxon>
        <taxon>Sternorrhyncha</taxon>
        <taxon>Aleyrodoidea</taxon>
        <taxon>Aleyrodidae</taxon>
        <taxon>Aleyrodinae</taxon>
        <taxon>Bemisia</taxon>
    </lineage>
</organism>
<dbReference type="PANTHER" id="PTHR22933">
    <property type="entry name" value="FI18007P1-RELATED"/>
    <property type="match status" value="1"/>
</dbReference>
<evidence type="ECO:0000256" key="1">
    <source>
        <dbReference type="SAM" id="MobiDB-lite"/>
    </source>
</evidence>
<proteinExistence type="predicted"/>
<accession>A0AAI8UUQ0</accession>
<protein>
    <submittedName>
        <fullName evidence="2">Uncharacterized protein</fullName>
    </submittedName>
</protein>
<gene>
    <name evidence="2" type="ORF">BEMITA_LOCUS75</name>
</gene>
<dbReference type="AlphaFoldDB" id="A0AAI8UUQ0"/>
<feature type="region of interest" description="Disordered" evidence="1">
    <location>
        <begin position="104"/>
        <end position="142"/>
    </location>
</feature>